<comment type="similarity">
    <text evidence="3">Belongs to the HARBI1 family.</text>
</comment>
<dbReference type="InterPro" id="IPR027806">
    <property type="entry name" value="HARBI1_dom"/>
</dbReference>
<dbReference type="AlphaFoldDB" id="A0A833WCV1"/>
<evidence type="ECO:0000313" key="10">
    <source>
        <dbReference type="Proteomes" id="UP000602510"/>
    </source>
</evidence>
<accession>A0A833WCV1</accession>
<evidence type="ECO:0000313" key="9">
    <source>
        <dbReference type="EMBL" id="KAF4028775.1"/>
    </source>
</evidence>
<keyword evidence="9" id="KW-0255">Endonuclease</keyword>
<evidence type="ECO:0000256" key="4">
    <source>
        <dbReference type="ARBA" id="ARBA00022722"/>
    </source>
</evidence>
<evidence type="ECO:0000256" key="1">
    <source>
        <dbReference type="ARBA" id="ARBA00001968"/>
    </source>
</evidence>
<reference evidence="9" key="1">
    <citation type="submission" date="2020-04" db="EMBL/GenBank/DDBJ databases">
        <title>Hybrid Assembly of Korean Phytophthora infestans isolates.</title>
        <authorList>
            <person name="Prokchorchik M."/>
            <person name="Lee Y."/>
            <person name="Seo J."/>
            <person name="Cho J.-H."/>
            <person name="Park Y.-E."/>
            <person name="Jang D.-C."/>
            <person name="Im J.-S."/>
            <person name="Choi J.-G."/>
            <person name="Park H.-J."/>
            <person name="Lee G.-B."/>
            <person name="Lee Y.-G."/>
            <person name="Hong S.-Y."/>
            <person name="Cho K."/>
            <person name="Sohn K.H."/>
        </authorList>
    </citation>
    <scope>NUCLEOTIDE SEQUENCE</scope>
    <source>
        <strain evidence="9">KR_1_A1</strain>
    </source>
</reference>
<dbReference type="PANTHER" id="PTHR22930:SF251">
    <property type="entry name" value="DDE TNP4 DOMAIN-CONTAINING PROTEIN"/>
    <property type="match status" value="1"/>
</dbReference>
<keyword evidence="6" id="KW-0378">Hydrolase</keyword>
<dbReference type="GO" id="GO:0046872">
    <property type="term" value="F:metal ion binding"/>
    <property type="evidence" value="ECO:0007669"/>
    <property type="project" value="UniProtKB-KW"/>
</dbReference>
<evidence type="ECO:0000256" key="3">
    <source>
        <dbReference type="ARBA" id="ARBA00006958"/>
    </source>
</evidence>
<keyword evidence="5" id="KW-0479">Metal-binding</keyword>
<organism evidence="9 10">
    <name type="scientific">Phytophthora infestans</name>
    <name type="common">Potato late blight agent</name>
    <name type="synonym">Botrytis infestans</name>
    <dbReference type="NCBI Taxonomy" id="4787"/>
    <lineage>
        <taxon>Eukaryota</taxon>
        <taxon>Sar</taxon>
        <taxon>Stramenopiles</taxon>
        <taxon>Oomycota</taxon>
        <taxon>Peronosporomycetes</taxon>
        <taxon>Peronosporales</taxon>
        <taxon>Peronosporaceae</taxon>
        <taxon>Phytophthora</taxon>
    </lineage>
</organism>
<sequence length="230" mass="26091">MDFVRDFLYFDQALVAIDGAHVPIAVSAEDTERFRNRKGWISNNVLIASDWQLNVAYIYPGAEGAAHDSMVLARSELLQLTGHGMYVLADAGYALHPKVLTPFRGVRYHLKEFAEGFERPRMAKELFNWRHAKARNAVERLNGCLKRRFKILRVPIECEFTAAKAVIFACVCLHNFIRREASSDLAEDMDEDKDDDTVSATSETLSFDFNTGSQTQCGQSTRSMWEVASW</sequence>
<dbReference type="GO" id="GO:0005634">
    <property type="term" value="C:nucleus"/>
    <property type="evidence" value="ECO:0007669"/>
    <property type="project" value="UniProtKB-SubCell"/>
</dbReference>
<feature type="domain" description="DDE Tnp4" evidence="8">
    <location>
        <begin position="17"/>
        <end position="175"/>
    </location>
</feature>
<gene>
    <name evidence="9" type="ORF">GN244_ATG19539</name>
</gene>
<keyword evidence="10" id="KW-1185">Reference proteome</keyword>
<dbReference type="EMBL" id="WSZM01000968">
    <property type="protein sequence ID" value="KAF4028775.1"/>
    <property type="molecule type" value="Genomic_DNA"/>
</dbReference>
<evidence type="ECO:0000256" key="2">
    <source>
        <dbReference type="ARBA" id="ARBA00004123"/>
    </source>
</evidence>
<comment type="caution">
    <text evidence="9">The sequence shown here is derived from an EMBL/GenBank/DDBJ whole genome shotgun (WGS) entry which is preliminary data.</text>
</comment>
<dbReference type="PANTHER" id="PTHR22930">
    <property type="match status" value="1"/>
</dbReference>
<keyword evidence="4" id="KW-0540">Nuclease</keyword>
<evidence type="ECO:0000256" key="7">
    <source>
        <dbReference type="ARBA" id="ARBA00023242"/>
    </source>
</evidence>
<evidence type="ECO:0000256" key="6">
    <source>
        <dbReference type="ARBA" id="ARBA00022801"/>
    </source>
</evidence>
<evidence type="ECO:0000259" key="8">
    <source>
        <dbReference type="Pfam" id="PF13359"/>
    </source>
</evidence>
<dbReference type="GO" id="GO:0004519">
    <property type="term" value="F:endonuclease activity"/>
    <property type="evidence" value="ECO:0007669"/>
    <property type="project" value="UniProtKB-KW"/>
</dbReference>
<evidence type="ECO:0000256" key="5">
    <source>
        <dbReference type="ARBA" id="ARBA00022723"/>
    </source>
</evidence>
<proteinExistence type="inferred from homology"/>
<dbReference type="Proteomes" id="UP000602510">
    <property type="component" value="Unassembled WGS sequence"/>
</dbReference>
<dbReference type="GO" id="GO:0016787">
    <property type="term" value="F:hydrolase activity"/>
    <property type="evidence" value="ECO:0007669"/>
    <property type="project" value="UniProtKB-KW"/>
</dbReference>
<comment type="subcellular location">
    <subcellularLocation>
        <location evidence="2">Nucleus</location>
    </subcellularLocation>
</comment>
<protein>
    <submittedName>
        <fullName evidence="9">DDE superfamily endonuclease</fullName>
    </submittedName>
</protein>
<name>A0A833WCV1_PHYIN</name>
<dbReference type="InterPro" id="IPR045249">
    <property type="entry name" value="HARBI1-like"/>
</dbReference>
<comment type="cofactor">
    <cofactor evidence="1">
        <name>a divalent metal cation</name>
        <dbReference type="ChEBI" id="CHEBI:60240"/>
    </cofactor>
</comment>
<keyword evidence="7" id="KW-0539">Nucleus</keyword>
<dbReference type="Pfam" id="PF13359">
    <property type="entry name" value="DDE_Tnp_4"/>
    <property type="match status" value="1"/>
</dbReference>